<dbReference type="GO" id="GO:0009423">
    <property type="term" value="P:chorismate biosynthetic process"/>
    <property type="evidence" value="ECO:0007669"/>
    <property type="project" value="TreeGrafter"/>
</dbReference>
<comment type="pathway">
    <text evidence="1">Metabolic intermediate biosynthesis; chorismate biosynthesis; chorismate from D-erythrose 4-phosphate and phosphoenolpyruvate: step 4/7.</text>
</comment>
<organism evidence="5 6">
    <name type="scientific">Flavihumibacter petaseus NBRC 106054</name>
    <dbReference type="NCBI Taxonomy" id="1220578"/>
    <lineage>
        <taxon>Bacteria</taxon>
        <taxon>Pseudomonadati</taxon>
        <taxon>Bacteroidota</taxon>
        <taxon>Chitinophagia</taxon>
        <taxon>Chitinophagales</taxon>
        <taxon>Chitinophagaceae</taxon>
        <taxon>Flavihumibacter</taxon>
    </lineage>
</organism>
<dbReference type="EMBL" id="BBWV01000003">
    <property type="protein sequence ID" value="GAO44186.1"/>
    <property type="molecule type" value="Genomic_DNA"/>
</dbReference>
<feature type="domain" description="Shikimate dehydrogenase substrate binding N-terminal" evidence="4">
    <location>
        <begin position="6"/>
        <end position="87"/>
    </location>
</feature>
<dbReference type="Proteomes" id="UP000033121">
    <property type="component" value="Unassembled WGS sequence"/>
</dbReference>
<evidence type="ECO:0000313" key="6">
    <source>
        <dbReference type="Proteomes" id="UP000033121"/>
    </source>
</evidence>
<dbReference type="GO" id="GO:0019632">
    <property type="term" value="P:shikimate metabolic process"/>
    <property type="evidence" value="ECO:0007669"/>
    <property type="project" value="TreeGrafter"/>
</dbReference>
<evidence type="ECO:0000256" key="3">
    <source>
        <dbReference type="ARBA" id="ARBA00023141"/>
    </source>
</evidence>
<comment type="caution">
    <text evidence="5">The sequence shown here is derived from an EMBL/GenBank/DDBJ whole genome shotgun (WGS) entry which is preliminary data.</text>
</comment>
<dbReference type="OrthoDB" id="9792692at2"/>
<dbReference type="InterPro" id="IPR013708">
    <property type="entry name" value="Shikimate_DH-bd_N"/>
</dbReference>
<dbReference type="CDD" id="cd01065">
    <property type="entry name" value="NAD_bind_Shikimate_DH"/>
    <property type="match status" value="1"/>
</dbReference>
<dbReference type="GO" id="GO:0050661">
    <property type="term" value="F:NADP binding"/>
    <property type="evidence" value="ECO:0007669"/>
    <property type="project" value="TreeGrafter"/>
</dbReference>
<keyword evidence="2" id="KW-0560">Oxidoreductase</keyword>
<dbReference type="GO" id="GO:0009073">
    <property type="term" value="P:aromatic amino acid family biosynthetic process"/>
    <property type="evidence" value="ECO:0007669"/>
    <property type="project" value="UniProtKB-KW"/>
</dbReference>
<evidence type="ECO:0000256" key="2">
    <source>
        <dbReference type="ARBA" id="ARBA00023002"/>
    </source>
</evidence>
<name>A0A0E9N3D5_9BACT</name>
<dbReference type="Gene3D" id="3.40.50.10860">
    <property type="entry name" value="Leucine Dehydrogenase, chain A, domain 1"/>
    <property type="match status" value="1"/>
</dbReference>
<keyword evidence="3" id="KW-0057">Aromatic amino acid biosynthesis</keyword>
<gene>
    <name evidence="5" type="primary">aroE</name>
    <name evidence="5" type="ORF">FPE01S_03_02240</name>
</gene>
<sequence>MRHFGLIGYPLGHSFSKGFFTEKFQREGIAAVYENYPLESITELPALLQNNPGIEGLNVTIPYKEQVIPYLDEVSPVVQEIGACNCIRIVNGKLIGHNTDVTGFEKSFSRKLKPGHYPALVLGTGGASKAVQYVLRLLGIPFSVVSRNANPGQGILSYEGLSHELQAESLVWINTTPLGMKPDLGTRPPMQYSMLSRDHYLYDLVYNPPCTRFLSEGLERGAVIENGHDMLEIQALESWKIWNR</sequence>
<dbReference type="RefSeq" id="WP_046370148.1">
    <property type="nucleotide sequence ID" value="NZ_BBWV01000003.1"/>
</dbReference>
<dbReference type="InterPro" id="IPR036291">
    <property type="entry name" value="NAD(P)-bd_dom_sf"/>
</dbReference>
<dbReference type="Gene3D" id="3.40.50.720">
    <property type="entry name" value="NAD(P)-binding Rossmann-like Domain"/>
    <property type="match status" value="1"/>
</dbReference>
<keyword evidence="6" id="KW-1185">Reference proteome</keyword>
<evidence type="ECO:0000259" key="4">
    <source>
        <dbReference type="Pfam" id="PF08501"/>
    </source>
</evidence>
<protein>
    <submittedName>
        <fullName evidence="5">Shikimate dehydrogenase</fullName>
    </submittedName>
</protein>
<dbReference type="STRING" id="1220578.FPE01S_03_02240"/>
<dbReference type="PANTHER" id="PTHR21089:SF1">
    <property type="entry name" value="BIFUNCTIONAL 3-DEHYDROQUINATE DEHYDRATASE_SHIKIMATE DEHYDROGENASE, CHLOROPLASTIC"/>
    <property type="match status" value="1"/>
</dbReference>
<reference evidence="5 6" key="1">
    <citation type="submission" date="2015-04" db="EMBL/GenBank/DDBJ databases">
        <title>Whole genome shotgun sequence of Flavihumibacter petaseus NBRC 106054.</title>
        <authorList>
            <person name="Miyazawa S."/>
            <person name="Hosoyama A."/>
            <person name="Hashimoto M."/>
            <person name="Noguchi M."/>
            <person name="Tsuchikane K."/>
            <person name="Ohji S."/>
            <person name="Yamazoe A."/>
            <person name="Ichikawa N."/>
            <person name="Kimura A."/>
            <person name="Fujita N."/>
        </authorList>
    </citation>
    <scope>NUCLEOTIDE SEQUENCE [LARGE SCALE GENOMIC DNA]</scope>
    <source>
        <strain evidence="5 6">NBRC 106054</strain>
    </source>
</reference>
<dbReference type="PANTHER" id="PTHR21089">
    <property type="entry name" value="SHIKIMATE DEHYDROGENASE"/>
    <property type="match status" value="1"/>
</dbReference>
<dbReference type="SUPFAM" id="SSF51735">
    <property type="entry name" value="NAD(P)-binding Rossmann-fold domains"/>
    <property type="match status" value="1"/>
</dbReference>
<dbReference type="GO" id="GO:0005829">
    <property type="term" value="C:cytosol"/>
    <property type="evidence" value="ECO:0007669"/>
    <property type="project" value="TreeGrafter"/>
</dbReference>
<dbReference type="Pfam" id="PF08501">
    <property type="entry name" value="Shikimate_dh_N"/>
    <property type="match status" value="1"/>
</dbReference>
<evidence type="ECO:0000313" key="5">
    <source>
        <dbReference type="EMBL" id="GAO44186.1"/>
    </source>
</evidence>
<dbReference type="AlphaFoldDB" id="A0A0E9N3D5"/>
<dbReference type="SUPFAM" id="SSF53223">
    <property type="entry name" value="Aminoacid dehydrogenase-like, N-terminal domain"/>
    <property type="match status" value="1"/>
</dbReference>
<dbReference type="InterPro" id="IPR046346">
    <property type="entry name" value="Aminoacid_DH-like_N_sf"/>
</dbReference>
<accession>A0A0E9N3D5</accession>
<proteinExistence type="predicted"/>
<dbReference type="InterPro" id="IPR022893">
    <property type="entry name" value="Shikimate_DH_fam"/>
</dbReference>
<evidence type="ECO:0000256" key="1">
    <source>
        <dbReference type="ARBA" id="ARBA00004871"/>
    </source>
</evidence>
<dbReference type="GO" id="GO:0004764">
    <property type="term" value="F:shikimate 3-dehydrogenase (NADP+) activity"/>
    <property type="evidence" value="ECO:0007669"/>
    <property type="project" value="InterPro"/>
</dbReference>
<keyword evidence="3" id="KW-0028">Amino-acid biosynthesis</keyword>